<reference evidence="2 3" key="1">
    <citation type="journal article" date="2022" name="Nat. Ecol. Evol.">
        <title>A masculinizing supergene underlies an exaggerated male reproductive morph in a spider.</title>
        <authorList>
            <person name="Hendrickx F."/>
            <person name="De Corte Z."/>
            <person name="Sonet G."/>
            <person name="Van Belleghem S.M."/>
            <person name="Kostlbacher S."/>
            <person name="Vangestel C."/>
        </authorList>
    </citation>
    <scope>NUCLEOTIDE SEQUENCE [LARGE SCALE GENOMIC DNA]</scope>
    <source>
        <strain evidence="2">W744_W776</strain>
    </source>
</reference>
<feature type="compositionally biased region" description="Polar residues" evidence="1">
    <location>
        <begin position="74"/>
        <end position="87"/>
    </location>
</feature>
<dbReference type="Proteomes" id="UP000827092">
    <property type="component" value="Unassembled WGS sequence"/>
</dbReference>
<accession>A0AAV6TWQ6</accession>
<comment type="caution">
    <text evidence="2">The sequence shown here is derived from an EMBL/GenBank/DDBJ whole genome shotgun (WGS) entry which is preliminary data.</text>
</comment>
<sequence length="114" mass="12343">MDDATLAVVQDLGCQFLFAKDYPTAREIFLSLRDYDPSCELLWDAIRIAKNNPEFNQDWISKLQDDSDLAESVKLSSDAQSPATGTVTPDAPFPEGSPVPGGKHGCPGGQENQA</sequence>
<dbReference type="AlphaFoldDB" id="A0AAV6TWQ6"/>
<evidence type="ECO:0000313" key="3">
    <source>
        <dbReference type="Proteomes" id="UP000827092"/>
    </source>
</evidence>
<protein>
    <submittedName>
        <fullName evidence="2">Uncharacterized protein</fullName>
    </submittedName>
</protein>
<proteinExistence type="predicted"/>
<organism evidence="2 3">
    <name type="scientific">Oedothorax gibbosus</name>
    <dbReference type="NCBI Taxonomy" id="931172"/>
    <lineage>
        <taxon>Eukaryota</taxon>
        <taxon>Metazoa</taxon>
        <taxon>Ecdysozoa</taxon>
        <taxon>Arthropoda</taxon>
        <taxon>Chelicerata</taxon>
        <taxon>Arachnida</taxon>
        <taxon>Araneae</taxon>
        <taxon>Araneomorphae</taxon>
        <taxon>Entelegynae</taxon>
        <taxon>Araneoidea</taxon>
        <taxon>Linyphiidae</taxon>
        <taxon>Erigoninae</taxon>
        <taxon>Oedothorax</taxon>
    </lineage>
</organism>
<keyword evidence="3" id="KW-1185">Reference proteome</keyword>
<dbReference type="EMBL" id="JAFNEN010000909">
    <property type="protein sequence ID" value="KAG8176209.1"/>
    <property type="molecule type" value="Genomic_DNA"/>
</dbReference>
<evidence type="ECO:0000256" key="1">
    <source>
        <dbReference type="SAM" id="MobiDB-lite"/>
    </source>
</evidence>
<gene>
    <name evidence="2" type="ORF">JTE90_012211</name>
</gene>
<evidence type="ECO:0000313" key="2">
    <source>
        <dbReference type="EMBL" id="KAG8176209.1"/>
    </source>
</evidence>
<feature type="region of interest" description="Disordered" evidence="1">
    <location>
        <begin position="70"/>
        <end position="114"/>
    </location>
</feature>
<name>A0AAV6TWQ6_9ARAC</name>